<dbReference type="GO" id="GO:0007165">
    <property type="term" value="P:signal transduction"/>
    <property type="evidence" value="ECO:0007669"/>
    <property type="project" value="InterPro"/>
</dbReference>
<dbReference type="GO" id="GO:0005886">
    <property type="term" value="C:plasma membrane"/>
    <property type="evidence" value="ECO:0007669"/>
    <property type="project" value="TreeGrafter"/>
</dbReference>
<dbReference type="OrthoDB" id="6429344at2759"/>
<feature type="transmembrane region" description="Helical" evidence="11">
    <location>
        <begin position="811"/>
        <end position="834"/>
    </location>
</feature>
<keyword evidence="5" id="KW-0732">Signal</keyword>
<name>A0A2G8LMJ3_STIJA</name>
<evidence type="ECO:0000256" key="7">
    <source>
        <dbReference type="ARBA" id="ARBA00022989"/>
    </source>
</evidence>
<keyword evidence="10" id="KW-0325">Glycoprotein</keyword>
<evidence type="ECO:0000256" key="4">
    <source>
        <dbReference type="ARBA" id="ARBA00022692"/>
    </source>
</evidence>
<dbReference type="FunFam" id="3.40.50.10140:FF:000026">
    <property type="entry name" value="Toll-like receptor 2"/>
    <property type="match status" value="1"/>
</dbReference>
<comment type="caution">
    <text evidence="13">The sequence shown here is derived from an EMBL/GenBank/DDBJ whole genome shotgun (WGS) entry which is preliminary data.</text>
</comment>
<dbReference type="EMBL" id="MRZV01000031">
    <property type="protein sequence ID" value="PIK61469.1"/>
    <property type="molecule type" value="Genomic_DNA"/>
</dbReference>
<dbReference type="SMART" id="SM00369">
    <property type="entry name" value="LRR_TYP"/>
    <property type="match status" value="14"/>
</dbReference>
<dbReference type="Gene3D" id="3.80.10.10">
    <property type="entry name" value="Ribonuclease Inhibitor"/>
    <property type="match status" value="5"/>
</dbReference>
<evidence type="ECO:0000256" key="2">
    <source>
        <dbReference type="ARBA" id="ARBA00009634"/>
    </source>
</evidence>
<keyword evidence="4 11" id="KW-0812">Transmembrane</keyword>
<dbReference type="SUPFAM" id="SSF52058">
    <property type="entry name" value="L domain-like"/>
    <property type="match status" value="2"/>
</dbReference>
<dbReference type="FunFam" id="3.80.10.10:FF:000770">
    <property type="entry name" value="Uncharacterized protein"/>
    <property type="match status" value="1"/>
</dbReference>
<keyword evidence="3" id="KW-0433">Leucine-rich repeat</keyword>
<comment type="subcellular location">
    <subcellularLocation>
        <location evidence="1">Membrane</location>
        <topology evidence="1">Single-pass membrane protein</topology>
    </subcellularLocation>
</comment>
<evidence type="ECO:0000256" key="10">
    <source>
        <dbReference type="ARBA" id="ARBA00023180"/>
    </source>
</evidence>
<keyword evidence="8 11" id="KW-0472">Membrane</keyword>
<sequence length="1010" mass="115129">MTCADIWNCRWTERLDPSVNHEGYCVLWKQDDPFFRASSPPPFDGGIDIDVRCSRRTHTPDTQLFECMKNMTDTSLVTIERLTIYACNYLEIHESDLDAFPSLSTLEIRYGSLGYISPRALCGSISLSFLDFYVDAIADNITSPYPEAFIGNTCNNDQTLAAGNLHSGETFLPMLQEMSLSNFQFSEPIPENAFQNLLHLQILQLSFISFSSNETFMSLDVLSNLESLQINHPTSYINLDFFFGNVLPKLQNLKKLWLLETNIKTLSPVRDVFSNNPLIEEISFFWNKLSFIHELTFRNLSNLRSLDLAVNKNLTSLQHDFLRGLINLEELILKDCSLKSLNEVDFSDVTSLKTLSAEENDITEIPNIFSNFPEQDVVLSRIQTIKLQSNNIKCVKLFTFSNLAHLSEIDLSLNLISSVDDKAFYNLENIESINLAGNRLAVISPKSLFNLQGLYLLDLKDNMLTYFPTFPCNVNSRLGLNGLPSIRVLTDLRRNNLQCDCSMFEFLYHFIAFGFTEGCSLPSLYDREKYWPGVHYLVNQRFHQAELLCFNPGGVFYIKDILDKPSLFLSDISNTSYFSCPRGCRCIRACQASVNIVSCRNQSFTDIPSDLDESTEYLFLQNNRIESIPKSSLDVVPNLQYLNLHDNRVNHIEKGSLDQLLDVDLSDNRLTELPRGTMMSLSLKYLNFSKNDISSLYAASFAGLPFLEILDLSHNEITVFPSGLFDNLTKLTSVFIGGNPLNCTCDMLYLSKWYRQASFKPNGTRPDTDFGQIECVPFANGTQLSKWIDDHETSCLSVSEEPVVVTGSNSALVSVLLIIITILTVVFITTLVIYRYHLEFSVMVYARTGFRCFQISREDESSKDFDAFISFSNQDNDFVLNDILPRLENHSPPWKLCIHHRDFAVGESIATNILNAIERSKRTIIILSTQFLESEWCSYEFRAAHSQALRERSQKILLVMFNDVDKSTLDKELRAYISANTYLRTDDTMFWSKLKYALPEPINSTEESTL</sequence>
<proteinExistence type="inferred from homology"/>
<dbReference type="PRINTS" id="PR01537">
    <property type="entry name" value="INTRLKN1R1F"/>
</dbReference>
<dbReference type="AlphaFoldDB" id="A0A2G8LMJ3"/>
<dbReference type="Pfam" id="PF01582">
    <property type="entry name" value="TIR"/>
    <property type="match status" value="1"/>
</dbReference>
<dbReference type="InterPro" id="IPR032675">
    <property type="entry name" value="LRR_dom_sf"/>
</dbReference>
<dbReference type="InterPro" id="IPR001611">
    <property type="entry name" value="Leu-rich_rpt"/>
</dbReference>
<evidence type="ECO:0000256" key="11">
    <source>
        <dbReference type="SAM" id="Phobius"/>
    </source>
</evidence>
<keyword evidence="14" id="KW-1185">Reference proteome</keyword>
<dbReference type="SMART" id="SM00255">
    <property type="entry name" value="TIR"/>
    <property type="match status" value="1"/>
</dbReference>
<evidence type="ECO:0000256" key="6">
    <source>
        <dbReference type="ARBA" id="ARBA00022737"/>
    </source>
</evidence>
<dbReference type="InterPro" id="IPR000157">
    <property type="entry name" value="TIR_dom"/>
</dbReference>
<dbReference type="PANTHER" id="PTHR24365:SF541">
    <property type="entry name" value="PROTEIN TOLL-RELATED"/>
    <property type="match status" value="1"/>
</dbReference>
<keyword evidence="7 11" id="KW-1133">Transmembrane helix</keyword>
<dbReference type="InterPro" id="IPR035897">
    <property type="entry name" value="Toll_tir_struct_dom_sf"/>
</dbReference>
<evidence type="ECO:0000256" key="9">
    <source>
        <dbReference type="ARBA" id="ARBA00023170"/>
    </source>
</evidence>
<dbReference type="InterPro" id="IPR003591">
    <property type="entry name" value="Leu-rich_rpt_typical-subtyp"/>
</dbReference>
<dbReference type="Gene3D" id="3.40.50.10140">
    <property type="entry name" value="Toll/interleukin-1 receptor homology (TIR) domain"/>
    <property type="match status" value="1"/>
</dbReference>
<dbReference type="GO" id="GO:0038023">
    <property type="term" value="F:signaling receptor activity"/>
    <property type="evidence" value="ECO:0007669"/>
    <property type="project" value="TreeGrafter"/>
</dbReference>
<dbReference type="STRING" id="307972.A0A2G8LMJ3"/>
<protein>
    <submittedName>
        <fullName evidence="13">Toll</fullName>
    </submittedName>
</protein>
<keyword evidence="6" id="KW-0677">Repeat</keyword>
<dbReference type="Pfam" id="PF13855">
    <property type="entry name" value="LRR_8"/>
    <property type="match status" value="4"/>
</dbReference>
<feature type="domain" description="TIR" evidence="12">
    <location>
        <begin position="863"/>
        <end position="998"/>
    </location>
</feature>
<evidence type="ECO:0000313" key="13">
    <source>
        <dbReference type="EMBL" id="PIK61469.1"/>
    </source>
</evidence>
<evidence type="ECO:0000313" key="14">
    <source>
        <dbReference type="Proteomes" id="UP000230750"/>
    </source>
</evidence>
<comment type="similarity">
    <text evidence="2">Belongs to the Toll-like receptor family.</text>
</comment>
<dbReference type="PROSITE" id="PS51450">
    <property type="entry name" value="LRR"/>
    <property type="match status" value="2"/>
</dbReference>
<gene>
    <name evidence="13" type="ORF">BSL78_01594</name>
</gene>
<evidence type="ECO:0000256" key="1">
    <source>
        <dbReference type="ARBA" id="ARBA00004167"/>
    </source>
</evidence>
<dbReference type="PANTHER" id="PTHR24365">
    <property type="entry name" value="TOLL-LIKE RECEPTOR"/>
    <property type="match status" value="1"/>
</dbReference>
<accession>A0A2G8LMJ3</accession>
<evidence type="ECO:0000259" key="12">
    <source>
        <dbReference type="PROSITE" id="PS50104"/>
    </source>
</evidence>
<keyword evidence="9" id="KW-0675">Receptor</keyword>
<dbReference type="Proteomes" id="UP000230750">
    <property type="component" value="Unassembled WGS sequence"/>
</dbReference>
<dbReference type="PROSITE" id="PS50104">
    <property type="entry name" value="TIR"/>
    <property type="match status" value="1"/>
</dbReference>
<organism evidence="13 14">
    <name type="scientific">Stichopus japonicus</name>
    <name type="common">Sea cucumber</name>
    <dbReference type="NCBI Taxonomy" id="307972"/>
    <lineage>
        <taxon>Eukaryota</taxon>
        <taxon>Metazoa</taxon>
        <taxon>Echinodermata</taxon>
        <taxon>Eleutherozoa</taxon>
        <taxon>Echinozoa</taxon>
        <taxon>Holothuroidea</taxon>
        <taxon>Aspidochirotacea</taxon>
        <taxon>Aspidochirotida</taxon>
        <taxon>Stichopodidae</taxon>
        <taxon>Apostichopus</taxon>
    </lineage>
</organism>
<reference evidence="13 14" key="1">
    <citation type="journal article" date="2017" name="PLoS Biol.">
        <title>The sea cucumber genome provides insights into morphological evolution and visceral regeneration.</title>
        <authorList>
            <person name="Zhang X."/>
            <person name="Sun L."/>
            <person name="Yuan J."/>
            <person name="Sun Y."/>
            <person name="Gao Y."/>
            <person name="Zhang L."/>
            <person name="Li S."/>
            <person name="Dai H."/>
            <person name="Hamel J.F."/>
            <person name="Liu C."/>
            <person name="Yu Y."/>
            <person name="Liu S."/>
            <person name="Lin W."/>
            <person name="Guo K."/>
            <person name="Jin S."/>
            <person name="Xu P."/>
            <person name="Storey K.B."/>
            <person name="Huan P."/>
            <person name="Zhang T."/>
            <person name="Zhou Y."/>
            <person name="Zhang J."/>
            <person name="Lin C."/>
            <person name="Li X."/>
            <person name="Xing L."/>
            <person name="Huo D."/>
            <person name="Sun M."/>
            <person name="Wang L."/>
            <person name="Mercier A."/>
            <person name="Li F."/>
            <person name="Yang H."/>
            <person name="Xiang J."/>
        </authorList>
    </citation>
    <scope>NUCLEOTIDE SEQUENCE [LARGE SCALE GENOMIC DNA]</scope>
    <source>
        <strain evidence="13">Shaxun</strain>
        <tissue evidence="13">Muscle</tissue>
    </source>
</reference>
<evidence type="ECO:0000256" key="5">
    <source>
        <dbReference type="ARBA" id="ARBA00022729"/>
    </source>
</evidence>
<evidence type="ECO:0000256" key="3">
    <source>
        <dbReference type="ARBA" id="ARBA00022614"/>
    </source>
</evidence>
<evidence type="ECO:0000256" key="8">
    <source>
        <dbReference type="ARBA" id="ARBA00023136"/>
    </source>
</evidence>
<dbReference type="SUPFAM" id="SSF52200">
    <property type="entry name" value="Toll/Interleukin receptor TIR domain"/>
    <property type="match status" value="1"/>
</dbReference>